<evidence type="ECO:0000259" key="1">
    <source>
        <dbReference type="PROSITE" id="PS51704"/>
    </source>
</evidence>
<dbReference type="Pfam" id="PF03009">
    <property type="entry name" value="GDPD"/>
    <property type="match status" value="1"/>
</dbReference>
<sequence length="324" mass="37430">MILEIDNFHNILNPEQRNPEPDAPEHMKSICILLCTFLLTSCTMNDNSYNFDLQGHRGARGLMPENTIPAFLKAMDLGVDTIELDLVVTADGRILVSHEPWFSHLFTTRPDGEPVTEEEERSLNIFNMTFEETQQYDVGKRVNPNFPNQETMEVTKPLFSEAVRTIEQYAEENNFPKPFYNIETKSNPEFYGEMVPQPEEFARLLYEELTQLDSQLGVAERIIVQSFDPRTLIEFRKLNSAIPLAMLVSDQRPMQEYISRLGFTPEIWSPNYRLVTPEMIAEARERGMLVIPWTINRVDEMRRLLMMGVDGIITDYPDSAAVLR</sequence>
<keyword evidence="3" id="KW-1185">Reference proteome</keyword>
<proteinExistence type="predicted"/>
<dbReference type="PROSITE" id="PS51704">
    <property type="entry name" value="GP_PDE"/>
    <property type="match status" value="1"/>
</dbReference>
<dbReference type="Proteomes" id="UP000245533">
    <property type="component" value="Unassembled WGS sequence"/>
</dbReference>
<evidence type="ECO:0000313" key="3">
    <source>
        <dbReference type="Proteomes" id="UP000245533"/>
    </source>
</evidence>
<reference evidence="2 3" key="1">
    <citation type="submission" date="2018-05" db="EMBL/GenBank/DDBJ databases">
        <title>Rhodohalobacter halophilus gen. nov., sp. nov., a moderately halophilic member of the family Balneolaceae.</title>
        <authorList>
            <person name="Liu Z.-W."/>
        </authorList>
    </citation>
    <scope>NUCLEOTIDE SEQUENCE [LARGE SCALE GENOMIC DNA]</scope>
    <source>
        <strain evidence="2 3">8A47</strain>
    </source>
</reference>
<dbReference type="InterPro" id="IPR030395">
    <property type="entry name" value="GP_PDE_dom"/>
</dbReference>
<feature type="domain" description="GP-PDE" evidence="1">
    <location>
        <begin position="51"/>
        <end position="324"/>
    </location>
</feature>
<dbReference type="EMBL" id="QGGB01000005">
    <property type="protein sequence ID" value="PWN06785.1"/>
    <property type="molecule type" value="Genomic_DNA"/>
</dbReference>
<dbReference type="GO" id="GO:0006629">
    <property type="term" value="P:lipid metabolic process"/>
    <property type="evidence" value="ECO:0007669"/>
    <property type="project" value="InterPro"/>
</dbReference>
<dbReference type="PANTHER" id="PTHR46211">
    <property type="entry name" value="GLYCEROPHOSPHORYL DIESTER PHOSPHODIESTERASE"/>
    <property type="match status" value="1"/>
</dbReference>
<dbReference type="Gene3D" id="3.20.20.190">
    <property type="entry name" value="Phosphatidylinositol (PI) phosphodiesterase"/>
    <property type="match status" value="1"/>
</dbReference>
<accession>A0A316TUP0</accession>
<gene>
    <name evidence="2" type="ORF">DDZ15_05795</name>
</gene>
<protein>
    <submittedName>
        <fullName evidence="2">Glycerophosphodiester phosphodiesterase</fullName>
    </submittedName>
</protein>
<comment type="caution">
    <text evidence="2">The sequence shown here is derived from an EMBL/GenBank/DDBJ whole genome shotgun (WGS) entry which is preliminary data.</text>
</comment>
<dbReference type="AlphaFoldDB" id="A0A316TUP0"/>
<organism evidence="2 3">
    <name type="scientific">Rhodohalobacter mucosus</name>
    <dbReference type="NCBI Taxonomy" id="2079485"/>
    <lineage>
        <taxon>Bacteria</taxon>
        <taxon>Pseudomonadati</taxon>
        <taxon>Balneolota</taxon>
        <taxon>Balneolia</taxon>
        <taxon>Balneolales</taxon>
        <taxon>Balneolaceae</taxon>
        <taxon>Rhodohalobacter</taxon>
    </lineage>
</organism>
<evidence type="ECO:0000313" key="2">
    <source>
        <dbReference type="EMBL" id="PWN06785.1"/>
    </source>
</evidence>
<name>A0A316TUP0_9BACT</name>
<dbReference type="GO" id="GO:0008081">
    <property type="term" value="F:phosphoric diester hydrolase activity"/>
    <property type="evidence" value="ECO:0007669"/>
    <property type="project" value="InterPro"/>
</dbReference>
<dbReference type="InterPro" id="IPR017946">
    <property type="entry name" value="PLC-like_Pdiesterase_TIM-brl"/>
</dbReference>
<dbReference type="SUPFAM" id="SSF51695">
    <property type="entry name" value="PLC-like phosphodiesterases"/>
    <property type="match status" value="1"/>
</dbReference>
<dbReference type="PANTHER" id="PTHR46211:SF14">
    <property type="entry name" value="GLYCEROPHOSPHODIESTER PHOSPHODIESTERASE"/>
    <property type="match status" value="1"/>
</dbReference>